<evidence type="ECO:0000313" key="3">
    <source>
        <dbReference type="Proteomes" id="UP001589613"/>
    </source>
</evidence>
<dbReference type="RefSeq" id="WP_158068647.1">
    <property type="nucleotide sequence ID" value="NZ_JBHMAX010000017.1"/>
</dbReference>
<dbReference type="PANTHER" id="PTHR40265:SF1">
    <property type="entry name" value="GLYOXALASE-LIKE DOMAIN-CONTAINING PROTEIN"/>
    <property type="match status" value="1"/>
</dbReference>
<dbReference type="Proteomes" id="UP001589613">
    <property type="component" value="Unassembled WGS sequence"/>
</dbReference>
<dbReference type="InterPro" id="IPR029068">
    <property type="entry name" value="Glyas_Bleomycin-R_OHBP_Dase"/>
</dbReference>
<name>A0ABV5V3C9_9MICO</name>
<dbReference type="InterPro" id="IPR025870">
    <property type="entry name" value="Glyoxalase-like_dom"/>
</dbReference>
<gene>
    <name evidence="2" type="ORF">ACFFN0_09605</name>
</gene>
<dbReference type="Gene3D" id="3.10.180.10">
    <property type="entry name" value="2,3-Dihydroxybiphenyl 1,2-Dioxygenase, domain 1"/>
    <property type="match status" value="1"/>
</dbReference>
<accession>A0ABV5V3C9</accession>
<dbReference type="EMBL" id="JBHMAX010000017">
    <property type="protein sequence ID" value="MFB9732299.1"/>
    <property type="molecule type" value="Genomic_DNA"/>
</dbReference>
<feature type="domain" description="Glyoxalase-like" evidence="1">
    <location>
        <begin position="5"/>
        <end position="185"/>
    </location>
</feature>
<keyword evidence="3" id="KW-1185">Reference proteome</keyword>
<proteinExistence type="predicted"/>
<organism evidence="2 3">
    <name type="scientific">Ornithinimicrobium kibberense</name>
    <dbReference type="NCBI Taxonomy" id="282060"/>
    <lineage>
        <taxon>Bacteria</taxon>
        <taxon>Bacillati</taxon>
        <taxon>Actinomycetota</taxon>
        <taxon>Actinomycetes</taxon>
        <taxon>Micrococcales</taxon>
        <taxon>Ornithinimicrobiaceae</taxon>
        <taxon>Ornithinimicrobium</taxon>
    </lineage>
</organism>
<evidence type="ECO:0000313" key="2">
    <source>
        <dbReference type="EMBL" id="MFB9732299.1"/>
    </source>
</evidence>
<sequence>MPAALDHLVLAVPHLEGAVLDLARRTGVQPVSGGSHPGRGTRNALVGLTWQGERRCYLELLAPDPDQPPVAPEETMLGLGALGAEFVPRLHAWAVRTRDLDATLAAAAAAGVDTGRAVRAGRDLPDGTRLAWRLAVPRPLAHGGVQPFLIAWDGPHPTDGSMPTLELVELAVDHPDPQAVERALAVLDVDVEVHHGPHPRLHAVLDSPEGLVELGECCRDRW</sequence>
<dbReference type="PANTHER" id="PTHR40265">
    <property type="entry name" value="BLL2707 PROTEIN"/>
    <property type="match status" value="1"/>
</dbReference>
<dbReference type="Pfam" id="PF13468">
    <property type="entry name" value="Glyoxalase_3"/>
    <property type="match status" value="1"/>
</dbReference>
<dbReference type="SUPFAM" id="SSF54593">
    <property type="entry name" value="Glyoxalase/Bleomycin resistance protein/Dihydroxybiphenyl dioxygenase"/>
    <property type="match status" value="1"/>
</dbReference>
<comment type="caution">
    <text evidence="2">The sequence shown here is derived from an EMBL/GenBank/DDBJ whole genome shotgun (WGS) entry which is preliminary data.</text>
</comment>
<evidence type="ECO:0000259" key="1">
    <source>
        <dbReference type="Pfam" id="PF13468"/>
    </source>
</evidence>
<reference evidence="2 3" key="1">
    <citation type="submission" date="2024-09" db="EMBL/GenBank/DDBJ databases">
        <authorList>
            <person name="Sun Q."/>
            <person name="Mori K."/>
        </authorList>
    </citation>
    <scope>NUCLEOTIDE SEQUENCE [LARGE SCALE GENOMIC DNA]</scope>
    <source>
        <strain evidence="2 3">JCM 12763</strain>
    </source>
</reference>
<protein>
    <submittedName>
        <fullName evidence="2">VOC family protein</fullName>
    </submittedName>
</protein>